<evidence type="ECO:0008006" key="3">
    <source>
        <dbReference type="Google" id="ProtNLM"/>
    </source>
</evidence>
<dbReference type="RefSeq" id="WP_193534624.1">
    <property type="nucleotide sequence ID" value="NZ_JADCLJ010000007.1"/>
</dbReference>
<keyword evidence="2" id="KW-1185">Reference proteome</keyword>
<name>A0ABR9QF81_9BACI</name>
<dbReference type="Proteomes" id="UP001516662">
    <property type="component" value="Unassembled WGS sequence"/>
</dbReference>
<gene>
    <name evidence="1" type="ORF">IMZ08_03630</name>
</gene>
<accession>A0ABR9QF81</accession>
<reference evidence="1 2" key="1">
    <citation type="submission" date="2020-10" db="EMBL/GenBank/DDBJ databases">
        <title>Bacillus sp. HD4P25, an endophyte from a halophyte.</title>
        <authorList>
            <person name="Sun J.-Q."/>
        </authorList>
    </citation>
    <scope>NUCLEOTIDE SEQUENCE [LARGE SCALE GENOMIC DNA]</scope>
    <source>
        <strain evidence="1 2">YIM 93174</strain>
    </source>
</reference>
<sequence length="54" mass="6637">MFRVIYKVKYLYHYTQWKQNQVLSSDCLNESVKRLLQSKASYHERAAINYMMKM</sequence>
<evidence type="ECO:0000313" key="1">
    <source>
        <dbReference type="EMBL" id="MBE4907149.1"/>
    </source>
</evidence>
<protein>
    <recommendedName>
        <fullName evidence="3">Transposase</fullName>
    </recommendedName>
</protein>
<dbReference type="EMBL" id="JADCLJ010000007">
    <property type="protein sequence ID" value="MBE4907149.1"/>
    <property type="molecule type" value="Genomic_DNA"/>
</dbReference>
<organism evidence="1 2">
    <name type="scientific">Litchfieldia luteola</name>
    <dbReference type="NCBI Taxonomy" id="682179"/>
    <lineage>
        <taxon>Bacteria</taxon>
        <taxon>Bacillati</taxon>
        <taxon>Bacillota</taxon>
        <taxon>Bacilli</taxon>
        <taxon>Bacillales</taxon>
        <taxon>Bacillaceae</taxon>
        <taxon>Litchfieldia</taxon>
    </lineage>
</organism>
<evidence type="ECO:0000313" key="2">
    <source>
        <dbReference type="Proteomes" id="UP001516662"/>
    </source>
</evidence>
<proteinExistence type="predicted"/>
<comment type="caution">
    <text evidence="1">The sequence shown here is derived from an EMBL/GenBank/DDBJ whole genome shotgun (WGS) entry which is preliminary data.</text>
</comment>